<keyword evidence="9" id="KW-0539">Nucleus</keyword>
<dbReference type="PROSITE" id="PS50102">
    <property type="entry name" value="RRM"/>
    <property type="match status" value="4"/>
</dbReference>
<comment type="subcellular location">
    <subcellularLocation>
        <location evidence="2">Cytoplasm</location>
    </subcellularLocation>
    <subcellularLocation>
        <location evidence="1">Nucleus</location>
    </subcellularLocation>
</comment>
<dbReference type="GO" id="GO:0006417">
    <property type="term" value="P:regulation of translation"/>
    <property type="evidence" value="ECO:0007669"/>
    <property type="project" value="UniProtKB-KW"/>
</dbReference>
<evidence type="ECO:0000256" key="6">
    <source>
        <dbReference type="ARBA" id="ARBA00022737"/>
    </source>
</evidence>
<feature type="domain" description="PABC" evidence="13">
    <location>
        <begin position="536"/>
        <end position="613"/>
    </location>
</feature>
<dbReference type="InterPro" id="IPR002004">
    <property type="entry name" value="PABP_HYD_C"/>
</dbReference>
<evidence type="ECO:0000256" key="10">
    <source>
        <dbReference type="PROSITE-ProRule" id="PRU00176"/>
    </source>
</evidence>
<name>A0A6J5VMS1_PRUAR</name>
<feature type="domain" description="RRM" evidence="12">
    <location>
        <begin position="186"/>
        <end position="264"/>
    </location>
</feature>
<evidence type="ECO:0000259" key="13">
    <source>
        <dbReference type="PROSITE" id="PS51309"/>
    </source>
</evidence>
<feature type="compositionally biased region" description="Low complexity" evidence="11">
    <location>
        <begin position="1"/>
        <end position="21"/>
    </location>
</feature>
<dbReference type="FunFam" id="3.30.70.330:FF:000239">
    <property type="entry name" value="Polyadenylate-binding protein"/>
    <property type="match status" value="1"/>
</dbReference>
<dbReference type="Proteomes" id="UP000507222">
    <property type="component" value="Unassembled WGS sequence"/>
</dbReference>
<dbReference type="GO" id="GO:0005634">
    <property type="term" value="C:nucleus"/>
    <property type="evidence" value="ECO:0007669"/>
    <property type="project" value="UniProtKB-SubCell"/>
</dbReference>
<dbReference type="FunFam" id="1.10.1900.10:FF:000003">
    <property type="entry name" value="Polyadenylate-binding protein"/>
    <property type="match status" value="1"/>
</dbReference>
<keyword evidence="5" id="KW-0945">Host-virus interaction</keyword>
<dbReference type="Pfam" id="PF00076">
    <property type="entry name" value="RRM_1"/>
    <property type="match status" value="4"/>
</dbReference>
<dbReference type="InterPro" id="IPR012677">
    <property type="entry name" value="Nucleotide-bd_a/b_plait_sf"/>
</dbReference>
<feature type="domain" description="RRM" evidence="12">
    <location>
        <begin position="290"/>
        <end position="367"/>
    </location>
</feature>
<dbReference type="FunFam" id="3.30.70.330:FF:000217">
    <property type="entry name" value="Polyadenylate-binding protein"/>
    <property type="match status" value="1"/>
</dbReference>
<evidence type="ECO:0000256" key="8">
    <source>
        <dbReference type="ARBA" id="ARBA00022884"/>
    </source>
</evidence>
<evidence type="ECO:0008006" key="16">
    <source>
        <dbReference type="Google" id="ProtNLM"/>
    </source>
</evidence>
<dbReference type="AlphaFoldDB" id="A0A6J5VMS1"/>
<evidence type="ECO:0000313" key="15">
    <source>
        <dbReference type="Proteomes" id="UP000507222"/>
    </source>
</evidence>
<dbReference type="FunFam" id="3.30.70.330:FF:000648">
    <property type="entry name" value="Polyadenylate-binding protein"/>
    <property type="match status" value="1"/>
</dbReference>
<keyword evidence="6" id="KW-0677">Repeat</keyword>
<dbReference type="PANTHER" id="PTHR24012">
    <property type="entry name" value="RNA BINDING PROTEIN"/>
    <property type="match status" value="1"/>
</dbReference>
<dbReference type="InterPro" id="IPR035979">
    <property type="entry name" value="RBD_domain_sf"/>
</dbReference>
<keyword evidence="8 10" id="KW-0694">RNA-binding</keyword>
<gene>
    <name evidence="14" type="ORF">CURHAP_LOCUS48156</name>
</gene>
<comment type="similarity">
    <text evidence="3">Belongs to the polyadenylate-binding protein type-1 family.</text>
</comment>
<dbReference type="Gene3D" id="1.10.1900.10">
    <property type="entry name" value="c-terminal domain of poly(a) binding protein"/>
    <property type="match status" value="1"/>
</dbReference>
<evidence type="ECO:0000313" key="14">
    <source>
        <dbReference type="EMBL" id="CAB4289441.1"/>
    </source>
</evidence>
<evidence type="ECO:0000256" key="3">
    <source>
        <dbReference type="ARBA" id="ARBA00008557"/>
    </source>
</evidence>
<dbReference type="GO" id="GO:0005737">
    <property type="term" value="C:cytoplasm"/>
    <property type="evidence" value="ECO:0007669"/>
    <property type="project" value="UniProtKB-SubCell"/>
</dbReference>
<dbReference type="InterPro" id="IPR000504">
    <property type="entry name" value="RRM_dom"/>
</dbReference>
<accession>A0A6J5VMS1</accession>
<keyword evidence="4" id="KW-0963">Cytoplasm</keyword>
<dbReference type="SUPFAM" id="SSF63570">
    <property type="entry name" value="PABC (PABP) domain"/>
    <property type="match status" value="1"/>
</dbReference>
<evidence type="ECO:0000256" key="2">
    <source>
        <dbReference type="ARBA" id="ARBA00004496"/>
    </source>
</evidence>
<evidence type="ECO:0000256" key="5">
    <source>
        <dbReference type="ARBA" id="ARBA00022581"/>
    </source>
</evidence>
<sequence>MADAVSAPAAQPVSPAAQQPPVAAPAPTPAGFGNVSLYVGDLDPTVNEAQLIDLFGQVGGVVSVRVCRDQSRMQSLGYAYVNYSNTQEAANALEILNFAPINGKPIRIMYSHRDPSIRKSGRANVFIKNLDKSIDNKALLDTFASFGTVLSCKVAVDGHGQSKGCMLGCFKEARKGIGQMDHRIFTNVYVKNLSETTTDDDLKKIFAEHGNITSAVVMRDAAGKSRCFGFVNFEKPDAAAAAIEKLNGTTFSGDKVLFVGRAQRKSEREAELRAKFEQERLSRFEKLQGANLYLKNLDDTITDEKLKELFSEFGTITSCKVMLDHQGTSKGSGFVAFSTPDEANKALTEMNGKMLGRKPLYVAVAQRKEERKARLQARFAQILAPGGMTPLPSGIPGYHPGAPRLAPQQLYFGQGTPGLLPPQPAGYGFQQQLLPGMRPGVAPNFIMPYHLQRQGQHGQRMGVRRGGNFQQVQQQQQQLLHRNSNQGGLRYMGNARNGVDPSVAPQGIVGPIMPLPFDGSGMPVTPNDSQHSGPLPMSTLASALASATPENQRLMLGEQLYPLVERIEPEHTAKVTGMLLEMDQTEVLHLIESPDALKDKVAEAMDVLRKAATKSEVGDQLNSLDLNE</sequence>
<keyword evidence="7" id="KW-0810">Translation regulation</keyword>
<dbReference type="InterPro" id="IPR036053">
    <property type="entry name" value="PABP-dom"/>
</dbReference>
<dbReference type="GO" id="GO:0003723">
    <property type="term" value="F:RNA binding"/>
    <property type="evidence" value="ECO:0007669"/>
    <property type="project" value="UniProtKB-UniRule"/>
</dbReference>
<evidence type="ECO:0000259" key="12">
    <source>
        <dbReference type="PROSITE" id="PS50102"/>
    </source>
</evidence>
<dbReference type="SMART" id="SM00360">
    <property type="entry name" value="RRM"/>
    <property type="match status" value="4"/>
</dbReference>
<dbReference type="Pfam" id="PF00658">
    <property type="entry name" value="MLLE"/>
    <property type="match status" value="1"/>
</dbReference>
<evidence type="ECO:0000256" key="9">
    <source>
        <dbReference type="ARBA" id="ARBA00023242"/>
    </source>
</evidence>
<proteinExistence type="inferred from homology"/>
<dbReference type="InterPro" id="IPR003954">
    <property type="entry name" value="RRM_euk-type"/>
</dbReference>
<evidence type="ECO:0000256" key="7">
    <source>
        <dbReference type="ARBA" id="ARBA00022845"/>
    </source>
</evidence>
<evidence type="ECO:0000256" key="1">
    <source>
        <dbReference type="ARBA" id="ARBA00004123"/>
    </source>
</evidence>
<protein>
    <recommendedName>
        <fullName evidence="16">PABP</fullName>
    </recommendedName>
</protein>
<dbReference type="Gene3D" id="3.30.70.330">
    <property type="match status" value="4"/>
</dbReference>
<feature type="region of interest" description="Disordered" evidence="11">
    <location>
        <begin position="1"/>
        <end position="25"/>
    </location>
</feature>
<dbReference type="SMART" id="SM00361">
    <property type="entry name" value="RRM_1"/>
    <property type="match status" value="3"/>
</dbReference>
<dbReference type="PROSITE" id="PS51309">
    <property type="entry name" value="PABC"/>
    <property type="match status" value="1"/>
</dbReference>
<dbReference type="SMART" id="SM00517">
    <property type="entry name" value="PolyA"/>
    <property type="match status" value="1"/>
</dbReference>
<feature type="domain" description="RRM" evidence="12">
    <location>
        <begin position="35"/>
        <end position="113"/>
    </location>
</feature>
<dbReference type="CDD" id="cd12380">
    <property type="entry name" value="RRM3_I_PABPs"/>
    <property type="match status" value="1"/>
</dbReference>
<organism evidence="14 15">
    <name type="scientific">Prunus armeniaca</name>
    <name type="common">Apricot</name>
    <name type="synonym">Armeniaca vulgaris</name>
    <dbReference type="NCBI Taxonomy" id="36596"/>
    <lineage>
        <taxon>Eukaryota</taxon>
        <taxon>Viridiplantae</taxon>
        <taxon>Streptophyta</taxon>
        <taxon>Embryophyta</taxon>
        <taxon>Tracheophyta</taxon>
        <taxon>Spermatophyta</taxon>
        <taxon>Magnoliopsida</taxon>
        <taxon>eudicotyledons</taxon>
        <taxon>Gunneridae</taxon>
        <taxon>Pentapetalae</taxon>
        <taxon>rosids</taxon>
        <taxon>fabids</taxon>
        <taxon>Rosales</taxon>
        <taxon>Rosaceae</taxon>
        <taxon>Amygdaloideae</taxon>
        <taxon>Amygdaleae</taxon>
        <taxon>Prunus</taxon>
    </lineage>
</organism>
<dbReference type="SUPFAM" id="SSF54928">
    <property type="entry name" value="RNA-binding domain, RBD"/>
    <property type="match status" value="2"/>
</dbReference>
<reference evidence="14 15" key="1">
    <citation type="submission" date="2020-05" db="EMBL/GenBank/DDBJ databases">
        <authorList>
            <person name="Campoy J."/>
            <person name="Schneeberger K."/>
            <person name="Spophaly S."/>
        </authorList>
    </citation>
    <scope>NUCLEOTIDE SEQUENCE [LARGE SCALE GENOMIC DNA]</scope>
    <source>
        <strain evidence="14">PruArmRojPasFocal</strain>
    </source>
</reference>
<dbReference type="EMBL" id="CAEKDK010000008">
    <property type="protein sequence ID" value="CAB4289441.1"/>
    <property type="molecule type" value="Genomic_DNA"/>
</dbReference>
<feature type="domain" description="RRM" evidence="12">
    <location>
        <begin position="123"/>
        <end position="172"/>
    </location>
</feature>
<dbReference type="CDD" id="cd12381">
    <property type="entry name" value="RRM4_I_PABPs"/>
    <property type="match status" value="1"/>
</dbReference>
<evidence type="ECO:0000256" key="11">
    <source>
        <dbReference type="SAM" id="MobiDB-lite"/>
    </source>
</evidence>
<evidence type="ECO:0000256" key="4">
    <source>
        <dbReference type="ARBA" id="ARBA00022490"/>
    </source>
</evidence>